<keyword evidence="3" id="KW-1185">Reference proteome</keyword>
<accession>A0A5B8XQW7</accession>
<dbReference type="Pfam" id="PF13181">
    <property type="entry name" value="TPR_8"/>
    <property type="match status" value="1"/>
</dbReference>
<dbReference type="AlphaFoldDB" id="A0A5B8XQW7"/>
<sequence>MSNESPEKSQRIDRIRAIVNEDYERVTSTDDPYVILNLPGNATWEEATARYERYERFYRAENFQRLGDVDLTRKALDIRRVVGRAIIDIQGVMESNSVDSEAMDGVSNTGVLALDPNASALADIYFRDGLTFLKLGDLDNALECFRTGSDYDPTRGSILAYRAYTAYRKTPLDPTVAEESRKNLYQATRMDPANADIWVLVARYHIKQKDGDEAESAIAKVRTLDPKHPKLGKLLRNATSF</sequence>
<gene>
    <name evidence="2" type="ORF">FRD01_02285</name>
</gene>
<evidence type="ECO:0000313" key="2">
    <source>
        <dbReference type="EMBL" id="QED26106.1"/>
    </source>
</evidence>
<dbReference type="KEGG" id="bbae:FRD01_02285"/>
<dbReference type="SMART" id="SM00028">
    <property type="entry name" value="TPR"/>
    <property type="match status" value="2"/>
</dbReference>
<name>A0A5B8XQW7_9DELT</name>
<dbReference type="RefSeq" id="WP_146957258.1">
    <property type="nucleotide sequence ID" value="NZ_CP042467.1"/>
</dbReference>
<keyword evidence="1" id="KW-0802">TPR repeat</keyword>
<protein>
    <submittedName>
        <fullName evidence="2">Uncharacterized protein</fullName>
    </submittedName>
</protein>
<proteinExistence type="predicted"/>
<reference evidence="2 3" key="1">
    <citation type="submission" date="2019-08" db="EMBL/GenBank/DDBJ databases">
        <authorList>
            <person name="Liang Q."/>
        </authorList>
    </citation>
    <scope>NUCLEOTIDE SEQUENCE [LARGE SCALE GENOMIC DNA]</scope>
    <source>
        <strain evidence="2 3">V1718</strain>
    </source>
</reference>
<dbReference type="EMBL" id="CP042467">
    <property type="protein sequence ID" value="QED26106.1"/>
    <property type="molecule type" value="Genomic_DNA"/>
</dbReference>
<dbReference type="Pfam" id="PF14559">
    <property type="entry name" value="TPR_19"/>
    <property type="match status" value="1"/>
</dbReference>
<dbReference type="Gene3D" id="1.25.40.10">
    <property type="entry name" value="Tetratricopeptide repeat domain"/>
    <property type="match status" value="1"/>
</dbReference>
<dbReference type="Proteomes" id="UP000321595">
    <property type="component" value="Chromosome"/>
</dbReference>
<dbReference type="InterPro" id="IPR011990">
    <property type="entry name" value="TPR-like_helical_dom_sf"/>
</dbReference>
<evidence type="ECO:0000256" key="1">
    <source>
        <dbReference type="PROSITE-ProRule" id="PRU00339"/>
    </source>
</evidence>
<feature type="repeat" description="TPR" evidence="1">
    <location>
        <begin position="122"/>
        <end position="155"/>
    </location>
</feature>
<dbReference type="InterPro" id="IPR019734">
    <property type="entry name" value="TPR_rpt"/>
</dbReference>
<dbReference type="PROSITE" id="PS50005">
    <property type="entry name" value="TPR"/>
    <property type="match status" value="1"/>
</dbReference>
<evidence type="ECO:0000313" key="3">
    <source>
        <dbReference type="Proteomes" id="UP000321595"/>
    </source>
</evidence>
<dbReference type="SUPFAM" id="SSF48452">
    <property type="entry name" value="TPR-like"/>
    <property type="match status" value="1"/>
</dbReference>
<organism evidence="2 3">
    <name type="scientific">Microvenator marinus</name>
    <dbReference type="NCBI Taxonomy" id="2600177"/>
    <lineage>
        <taxon>Bacteria</taxon>
        <taxon>Deltaproteobacteria</taxon>
        <taxon>Bradymonadales</taxon>
        <taxon>Microvenatoraceae</taxon>
        <taxon>Microvenator</taxon>
    </lineage>
</organism>
<dbReference type="OrthoDB" id="5526307at2"/>